<name>A0A6P2MXI3_9BURK</name>
<organism evidence="1 2">
    <name type="scientific">Burkholderia aenigmatica</name>
    <dbReference type="NCBI Taxonomy" id="2015348"/>
    <lineage>
        <taxon>Bacteria</taxon>
        <taxon>Pseudomonadati</taxon>
        <taxon>Pseudomonadota</taxon>
        <taxon>Betaproteobacteria</taxon>
        <taxon>Burkholderiales</taxon>
        <taxon>Burkholderiaceae</taxon>
        <taxon>Burkholderia</taxon>
        <taxon>Burkholderia cepacia complex</taxon>
    </lineage>
</organism>
<sequence length="73" mass="7674">MGVPTGEPIITINGATLSPAQAAVVRIAIEHLGAYLTAESGGADADLGVPLATAYRDRVRQLQRAMYNGRLRP</sequence>
<proteinExistence type="predicted"/>
<dbReference type="Proteomes" id="UP000494261">
    <property type="component" value="Unassembled WGS sequence"/>
</dbReference>
<dbReference type="AlphaFoldDB" id="A0A6P2MXI3"/>
<protein>
    <submittedName>
        <fullName evidence="1">Uncharacterized protein</fullName>
    </submittedName>
</protein>
<accession>A0A6P2MXI3</accession>
<gene>
    <name evidence="1" type="ORF">BLA13014_04097</name>
</gene>
<reference evidence="1 2" key="1">
    <citation type="submission" date="2019-09" db="EMBL/GenBank/DDBJ databases">
        <authorList>
            <person name="Depoorter E."/>
        </authorList>
    </citation>
    <scope>NUCLEOTIDE SEQUENCE [LARGE SCALE GENOMIC DNA]</scope>
    <source>
        <strain evidence="1">LMG 13014</strain>
    </source>
</reference>
<evidence type="ECO:0000313" key="2">
    <source>
        <dbReference type="Proteomes" id="UP000494261"/>
    </source>
</evidence>
<evidence type="ECO:0000313" key="1">
    <source>
        <dbReference type="EMBL" id="VWB88510.1"/>
    </source>
</evidence>
<dbReference type="EMBL" id="CABVQC010000028">
    <property type="protein sequence ID" value="VWB88510.1"/>
    <property type="molecule type" value="Genomic_DNA"/>
</dbReference>